<dbReference type="HOGENOM" id="CLU_082170_0_0_1"/>
<accession>A0A0D0C2C9</accession>
<dbReference type="GO" id="GO:0005634">
    <property type="term" value="C:nucleus"/>
    <property type="evidence" value="ECO:0007669"/>
    <property type="project" value="UniProtKB-SubCell"/>
</dbReference>
<dbReference type="Proteomes" id="UP000053593">
    <property type="component" value="Unassembled WGS sequence"/>
</dbReference>
<dbReference type="PROSITE" id="PS50157">
    <property type="entry name" value="ZINC_FINGER_C2H2_2"/>
    <property type="match status" value="1"/>
</dbReference>
<evidence type="ECO:0000256" key="4">
    <source>
        <dbReference type="ARBA" id="ARBA00022771"/>
    </source>
</evidence>
<dbReference type="AlphaFoldDB" id="A0A0D0C2C9"/>
<keyword evidence="12" id="KW-1185">Reference proteome</keyword>
<protein>
    <recommendedName>
        <fullName evidence="10">C2H2-type domain-containing protein</fullName>
    </recommendedName>
</protein>
<dbReference type="PANTHER" id="PTHR24392">
    <property type="entry name" value="ZINC FINGER PROTEIN"/>
    <property type="match status" value="1"/>
</dbReference>
<dbReference type="InterPro" id="IPR013087">
    <property type="entry name" value="Znf_C2H2_type"/>
</dbReference>
<keyword evidence="6" id="KW-0238">DNA-binding</keyword>
<evidence type="ECO:0000256" key="9">
    <source>
        <dbReference type="SAM" id="MobiDB-lite"/>
    </source>
</evidence>
<evidence type="ECO:0000313" key="12">
    <source>
        <dbReference type="Proteomes" id="UP000053593"/>
    </source>
</evidence>
<keyword evidence="5" id="KW-0862">Zinc</keyword>
<evidence type="ECO:0000256" key="2">
    <source>
        <dbReference type="ARBA" id="ARBA00022723"/>
    </source>
</evidence>
<feature type="compositionally biased region" description="Polar residues" evidence="9">
    <location>
        <begin position="198"/>
        <end position="207"/>
    </location>
</feature>
<dbReference type="Gene3D" id="3.30.160.60">
    <property type="entry name" value="Classic Zinc Finger"/>
    <property type="match status" value="1"/>
</dbReference>
<gene>
    <name evidence="11" type="ORF">GYMLUDRAFT_247947</name>
</gene>
<evidence type="ECO:0000259" key="10">
    <source>
        <dbReference type="PROSITE" id="PS50157"/>
    </source>
</evidence>
<keyword evidence="7" id="KW-0539">Nucleus</keyword>
<dbReference type="SUPFAM" id="SSF57667">
    <property type="entry name" value="beta-beta-alpha zinc fingers"/>
    <property type="match status" value="1"/>
</dbReference>
<dbReference type="SMART" id="SM00355">
    <property type="entry name" value="ZnF_C2H2"/>
    <property type="match status" value="3"/>
</dbReference>
<keyword evidence="3" id="KW-0677">Repeat</keyword>
<dbReference type="OrthoDB" id="654211at2759"/>
<evidence type="ECO:0000313" key="11">
    <source>
        <dbReference type="EMBL" id="KIK56454.1"/>
    </source>
</evidence>
<comment type="subcellular location">
    <subcellularLocation>
        <location evidence="1">Nucleus</location>
    </subcellularLocation>
</comment>
<evidence type="ECO:0000256" key="1">
    <source>
        <dbReference type="ARBA" id="ARBA00004123"/>
    </source>
</evidence>
<dbReference type="PANTHER" id="PTHR24392:SF31">
    <property type="entry name" value="C2H2-TYPE DOMAIN-CONTAINING PROTEIN"/>
    <property type="match status" value="1"/>
</dbReference>
<organism evidence="11 12">
    <name type="scientific">Collybiopsis luxurians FD-317 M1</name>
    <dbReference type="NCBI Taxonomy" id="944289"/>
    <lineage>
        <taxon>Eukaryota</taxon>
        <taxon>Fungi</taxon>
        <taxon>Dikarya</taxon>
        <taxon>Basidiomycota</taxon>
        <taxon>Agaricomycotina</taxon>
        <taxon>Agaricomycetes</taxon>
        <taxon>Agaricomycetidae</taxon>
        <taxon>Agaricales</taxon>
        <taxon>Marasmiineae</taxon>
        <taxon>Omphalotaceae</taxon>
        <taxon>Collybiopsis</taxon>
        <taxon>Collybiopsis luxurians</taxon>
    </lineage>
</organism>
<dbReference type="InterPro" id="IPR036236">
    <property type="entry name" value="Znf_C2H2_sf"/>
</dbReference>
<dbReference type="PROSITE" id="PS00028">
    <property type="entry name" value="ZINC_FINGER_C2H2_1"/>
    <property type="match status" value="1"/>
</dbReference>
<keyword evidence="2" id="KW-0479">Metal-binding</keyword>
<dbReference type="GO" id="GO:0008270">
    <property type="term" value="F:zinc ion binding"/>
    <property type="evidence" value="ECO:0007669"/>
    <property type="project" value="UniProtKB-KW"/>
</dbReference>
<evidence type="ECO:0000256" key="6">
    <source>
        <dbReference type="ARBA" id="ARBA00023125"/>
    </source>
</evidence>
<sequence>MLCPLHQYAPCGSDELSQTNSSTGLALRRVFTSEWLYHSDQPLYTFLFYFHISSQISIFNSSFATMPKILAPKTESSRDPTVCDVCGTRVARKGDIPRHMQSHLSAEEKASISYFCPYEDCTYRSLQKVNVDTHIRKHTQVKDIQCPTCNFATGDPGSLTRHRKRRHEYVPKQRKPRTPGNGPSGATPAQAPGEATIETPSDYVSQSPPQPVEAPPSVLSSPSQSALALMGYESDATRLTSTLSHSVATQSSTASAFPIAIPLPFADQTDTYIPSSSAGRRLGLADILSDDVYWH</sequence>
<feature type="compositionally biased region" description="Basic residues" evidence="9">
    <location>
        <begin position="160"/>
        <end position="177"/>
    </location>
</feature>
<name>A0A0D0C2C9_9AGAR</name>
<dbReference type="GO" id="GO:0003677">
    <property type="term" value="F:DNA binding"/>
    <property type="evidence" value="ECO:0007669"/>
    <property type="project" value="UniProtKB-KW"/>
</dbReference>
<feature type="region of interest" description="Disordered" evidence="9">
    <location>
        <begin position="152"/>
        <end position="222"/>
    </location>
</feature>
<evidence type="ECO:0000256" key="5">
    <source>
        <dbReference type="ARBA" id="ARBA00022833"/>
    </source>
</evidence>
<dbReference type="EMBL" id="KN834798">
    <property type="protein sequence ID" value="KIK56454.1"/>
    <property type="molecule type" value="Genomic_DNA"/>
</dbReference>
<feature type="domain" description="C2H2-type" evidence="10">
    <location>
        <begin position="81"/>
        <end position="108"/>
    </location>
</feature>
<evidence type="ECO:0000256" key="3">
    <source>
        <dbReference type="ARBA" id="ARBA00022737"/>
    </source>
</evidence>
<keyword evidence="4 8" id="KW-0863">Zinc-finger</keyword>
<proteinExistence type="predicted"/>
<reference evidence="11 12" key="1">
    <citation type="submission" date="2014-04" db="EMBL/GenBank/DDBJ databases">
        <title>Evolutionary Origins and Diversification of the Mycorrhizal Mutualists.</title>
        <authorList>
            <consortium name="DOE Joint Genome Institute"/>
            <consortium name="Mycorrhizal Genomics Consortium"/>
            <person name="Kohler A."/>
            <person name="Kuo A."/>
            <person name="Nagy L.G."/>
            <person name="Floudas D."/>
            <person name="Copeland A."/>
            <person name="Barry K.W."/>
            <person name="Cichocki N."/>
            <person name="Veneault-Fourrey C."/>
            <person name="LaButti K."/>
            <person name="Lindquist E.A."/>
            <person name="Lipzen A."/>
            <person name="Lundell T."/>
            <person name="Morin E."/>
            <person name="Murat C."/>
            <person name="Riley R."/>
            <person name="Ohm R."/>
            <person name="Sun H."/>
            <person name="Tunlid A."/>
            <person name="Henrissat B."/>
            <person name="Grigoriev I.V."/>
            <person name="Hibbett D.S."/>
            <person name="Martin F."/>
        </authorList>
    </citation>
    <scope>NUCLEOTIDE SEQUENCE [LARGE SCALE GENOMIC DNA]</scope>
    <source>
        <strain evidence="11 12">FD-317 M1</strain>
    </source>
</reference>
<evidence type="ECO:0000256" key="7">
    <source>
        <dbReference type="ARBA" id="ARBA00023242"/>
    </source>
</evidence>
<evidence type="ECO:0000256" key="8">
    <source>
        <dbReference type="PROSITE-ProRule" id="PRU00042"/>
    </source>
</evidence>